<evidence type="ECO:0000313" key="3">
    <source>
        <dbReference type="Proteomes" id="UP000231658"/>
    </source>
</evidence>
<accession>A0A1C3RFM2</accession>
<name>A0A1C3RFM2_9PROT</name>
<dbReference type="AlphaFoldDB" id="A0A1C3RFM2"/>
<evidence type="ECO:0000313" key="2">
    <source>
        <dbReference type="EMBL" id="SCA56096.1"/>
    </source>
</evidence>
<sequence length="107" mass="11960">MVMSTVQSNGGMKSRILAAMSYLGILCFVPLFSNKDDEYVYFHAKQGLIIWVWGVLAVFALHLPGLGKWFFSVSAMAVVMFSLIGFVSVMLNRAWKLPFIYGVSTKI</sequence>
<dbReference type="OrthoDB" id="7357340at2"/>
<dbReference type="STRING" id="1867952.MTBPR1_180009"/>
<feature type="transmembrane region" description="Helical" evidence="1">
    <location>
        <begin position="12"/>
        <end position="32"/>
    </location>
</feature>
<evidence type="ECO:0000256" key="1">
    <source>
        <dbReference type="SAM" id="Phobius"/>
    </source>
</evidence>
<keyword evidence="1" id="KW-1133">Transmembrane helix</keyword>
<keyword evidence="1" id="KW-0812">Transmembrane</keyword>
<dbReference type="Proteomes" id="UP000231658">
    <property type="component" value="Unassembled WGS sequence"/>
</dbReference>
<dbReference type="EMBL" id="FLYE01000010">
    <property type="protein sequence ID" value="SCA56096.1"/>
    <property type="molecule type" value="Genomic_DNA"/>
</dbReference>
<gene>
    <name evidence="2" type="primary">mamF</name>
    <name evidence="2" type="ORF">MTBPR1_180009</name>
</gene>
<keyword evidence="1" id="KW-0472">Membrane</keyword>
<feature type="transmembrane region" description="Helical" evidence="1">
    <location>
        <begin position="69"/>
        <end position="91"/>
    </location>
</feature>
<keyword evidence="3" id="KW-1185">Reference proteome</keyword>
<dbReference type="RefSeq" id="WP_069186785.1">
    <property type="nucleotide sequence ID" value="NZ_FLYE01000010.1"/>
</dbReference>
<feature type="transmembrane region" description="Helical" evidence="1">
    <location>
        <begin position="44"/>
        <end position="63"/>
    </location>
</feature>
<proteinExistence type="predicted"/>
<reference evidence="2 3" key="1">
    <citation type="submission" date="2016-07" db="EMBL/GenBank/DDBJ databases">
        <authorList>
            <person name="Lefevre C.T."/>
        </authorList>
    </citation>
    <scope>NUCLEOTIDE SEQUENCE [LARGE SCALE GENOMIC DNA]</scope>
    <source>
        <strain evidence="2">PR1</strain>
    </source>
</reference>
<protein>
    <submittedName>
        <fullName evidence="2">Magnetosome protein MamF</fullName>
    </submittedName>
</protein>
<organism evidence="2 3">
    <name type="scientific">Candidatus Terasakiella magnetica</name>
    <dbReference type="NCBI Taxonomy" id="1867952"/>
    <lineage>
        <taxon>Bacteria</taxon>
        <taxon>Pseudomonadati</taxon>
        <taxon>Pseudomonadota</taxon>
        <taxon>Alphaproteobacteria</taxon>
        <taxon>Rhodospirillales</taxon>
        <taxon>Terasakiellaceae</taxon>
        <taxon>Terasakiella</taxon>
    </lineage>
</organism>